<evidence type="ECO:0000256" key="1">
    <source>
        <dbReference type="SAM" id="MobiDB-lite"/>
    </source>
</evidence>
<reference evidence="3" key="1">
    <citation type="submission" date="2018-03" db="EMBL/GenBank/DDBJ databases">
        <authorList>
            <person name="Guldener U."/>
        </authorList>
    </citation>
    <scope>NUCLEOTIDE SEQUENCE</scope>
</reference>
<feature type="region of interest" description="Disordered" evidence="1">
    <location>
        <begin position="1"/>
        <end position="25"/>
    </location>
</feature>
<dbReference type="PANTHER" id="PTHR38117:SF1">
    <property type="entry name" value="DUF3074 DOMAIN-CONTAINING PROTEIN"/>
    <property type="match status" value="1"/>
</dbReference>
<protein>
    <recommendedName>
        <fullName evidence="2">DUF7053 domain-containing protein</fullName>
    </recommendedName>
</protein>
<proteinExistence type="predicted"/>
<name>A0AAE8SRF1_9PEZI</name>
<comment type="caution">
    <text evidence="3">The sequence shown here is derived from an EMBL/GenBank/DDBJ whole genome shotgun (WGS) entry which is preliminary data.</text>
</comment>
<keyword evidence="4" id="KW-1185">Reference proteome</keyword>
<dbReference type="AlphaFoldDB" id="A0AAE8SRF1"/>
<evidence type="ECO:0000259" key="2">
    <source>
        <dbReference type="Pfam" id="PF23155"/>
    </source>
</evidence>
<dbReference type="Pfam" id="PF23155">
    <property type="entry name" value="DUF7053"/>
    <property type="match status" value="2"/>
</dbReference>
<feature type="domain" description="DUF7053" evidence="2">
    <location>
        <begin position="115"/>
        <end position="244"/>
    </location>
</feature>
<evidence type="ECO:0000313" key="4">
    <source>
        <dbReference type="Proteomes" id="UP001187682"/>
    </source>
</evidence>
<feature type="compositionally biased region" description="Gly residues" evidence="1">
    <location>
        <begin position="90"/>
        <end position="109"/>
    </location>
</feature>
<dbReference type="PANTHER" id="PTHR38117">
    <property type="entry name" value="NACHT AND WD40 DOMAIN PROTEIN"/>
    <property type="match status" value="1"/>
</dbReference>
<feature type="region of interest" description="Disordered" evidence="1">
    <location>
        <begin position="83"/>
        <end position="111"/>
    </location>
</feature>
<feature type="domain" description="DUF7053" evidence="2">
    <location>
        <begin position="22"/>
        <end position="77"/>
    </location>
</feature>
<dbReference type="InterPro" id="IPR055481">
    <property type="entry name" value="DUF7053"/>
</dbReference>
<gene>
    <name evidence="3" type="ORF">DNG_00664</name>
</gene>
<sequence>MTSGSTTSAEGGSGSGSAGSMRKRHSLTLRTSISRHLPPHEVVAALQTYSPVIKHQPLVTRFERAPTPPDCTADPFFHAPSEAQARWGDDGSGSGSGSGSSSGVRGGGRPPRAPHFVTFEIYERISLIPGIASKEIHFLSTFRDVPGGIRCRADAPGGVTLWIEYRVCARPPPESEDAALSTTSPSATASPWPAVDWEAEVDRRREYDLVEWVTVETNSMLMPFVARTMEAAHREICQKVLDEVAVRFSW</sequence>
<accession>A0AAE8SRF1</accession>
<feature type="compositionally biased region" description="Low complexity" evidence="1">
    <location>
        <begin position="1"/>
        <end position="10"/>
    </location>
</feature>
<organism evidence="3 4">
    <name type="scientific">Cephalotrichum gorgonifer</name>
    <dbReference type="NCBI Taxonomy" id="2041049"/>
    <lineage>
        <taxon>Eukaryota</taxon>
        <taxon>Fungi</taxon>
        <taxon>Dikarya</taxon>
        <taxon>Ascomycota</taxon>
        <taxon>Pezizomycotina</taxon>
        <taxon>Sordariomycetes</taxon>
        <taxon>Hypocreomycetidae</taxon>
        <taxon>Microascales</taxon>
        <taxon>Microascaceae</taxon>
        <taxon>Cephalotrichum</taxon>
    </lineage>
</organism>
<dbReference type="Proteomes" id="UP001187682">
    <property type="component" value="Unassembled WGS sequence"/>
</dbReference>
<evidence type="ECO:0000313" key="3">
    <source>
        <dbReference type="EMBL" id="SPN97148.1"/>
    </source>
</evidence>
<dbReference type="EMBL" id="ONZQ02000001">
    <property type="protein sequence ID" value="SPN97148.1"/>
    <property type="molecule type" value="Genomic_DNA"/>
</dbReference>